<dbReference type="InterPro" id="IPR017535">
    <property type="entry name" value="Asparagine_synth"/>
</dbReference>
<evidence type="ECO:0000259" key="11">
    <source>
        <dbReference type="PROSITE" id="PS51278"/>
    </source>
</evidence>
<dbReference type="OrthoDB" id="9763290at2"/>
<evidence type="ECO:0000256" key="4">
    <source>
        <dbReference type="ARBA" id="ARBA00022741"/>
    </source>
</evidence>
<sequence length="603" mass="65340">MCGLAGEIRFDGTAPDVGAVARMTGCLVHRGPDGDGLWARGPVALGHRRLSIVDLSTAGAQPMVVARVGLTIAYNGMVYNYRQLRDELHGKGHTFDSTSDTEVIVAAYAEWGTDFVQHLIGMFAIAIWEHATGRLVLARDRLGIKPLYVAPVRGGLRFASSLPAILAGDGGAGGAGSAGIDTSIDPVAFASYMSFHSIVPAPRTILSGVGKLPPATVRVIEPDGSSHDETYWEPRFERDPGTAGWSDQDWQEAFTEKLRTAVERRMVADVPVGVLLSGGIDSSLVVALLAEAGQQDLATFSIGFESAGGESGDEFEYSDEVARHFGTDHHRIRIPSSRLLDGIDGSIQAMSEPMVSHDCVAFYLLSQEVSQHVKVVQSGQGADEVLGGYSWYPPLAATPRDQAAEVYRSVFMDRRWPALQALLGERWRSDDDTPSAFVDAEFARPGAETSVDAALRSDTTIMLVDDPVKRVDNMTMAWGLEARVPFLDHEFVEFAGAIPPSLKLADGGKGVMKRAARGIVPDAVIDRTKGYFPVPAIRQLEGPYLERVRQALHAPEARERGLFDPGTVERMLQDPNSTRTEIGANALWQLGLIEMWLQHQGVR</sequence>
<keyword evidence="7 9" id="KW-0315">Glutamine amidotransferase</keyword>
<evidence type="ECO:0000256" key="3">
    <source>
        <dbReference type="ARBA" id="ARBA00012737"/>
    </source>
</evidence>
<dbReference type="InterPro" id="IPR014729">
    <property type="entry name" value="Rossmann-like_a/b/a_fold"/>
</dbReference>
<dbReference type="InterPro" id="IPR001962">
    <property type="entry name" value="Asn_synthase"/>
</dbReference>
<dbReference type="GO" id="GO:0005524">
    <property type="term" value="F:ATP binding"/>
    <property type="evidence" value="ECO:0007669"/>
    <property type="project" value="UniProtKB-KW"/>
</dbReference>
<dbReference type="RefSeq" id="WP_133519732.1">
    <property type="nucleotide sequence ID" value="NZ_SNVW01000005.1"/>
</dbReference>
<dbReference type="PIRSF" id="PIRSF001589">
    <property type="entry name" value="Asn_synthetase_glu-h"/>
    <property type="match status" value="1"/>
</dbReference>
<dbReference type="CDD" id="cd01991">
    <property type="entry name" value="Asn_synthase_B_C"/>
    <property type="match status" value="1"/>
</dbReference>
<dbReference type="InterPro" id="IPR017932">
    <property type="entry name" value="GATase_2_dom"/>
</dbReference>
<dbReference type="InterPro" id="IPR006426">
    <property type="entry name" value="Asn_synth_AEB"/>
</dbReference>
<comment type="catalytic activity">
    <reaction evidence="8">
        <text>L-aspartate + L-glutamine + ATP + H2O = L-asparagine + L-glutamate + AMP + diphosphate + H(+)</text>
        <dbReference type="Rhea" id="RHEA:12228"/>
        <dbReference type="ChEBI" id="CHEBI:15377"/>
        <dbReference type="ChEBI" id="CHEBI:15378"/>
        <dbReference type="ChEBI" id="CHEBI:29985"/>
        <dbReference type="ChEBI" id="CHEBI:29991"/>
        <dbReference type="ChEBI" id="CHEBI:30616"/>
        <dbReference type="ChEBI" id="CHEBI:33019"/>
        <dbReference type="ChEBI" id="CHEBI:58048"/>
        <dbReference type="ChEBI" id="CHEBI:58359"/>
        <dbReference type="ChEBI" id="CHEBI:456215"/>
        <dbReference type="EC" id="6.3.5.4"/>
    </reaction>
</comment>
<keyword evidence="9" id="KW-0028">Amino-acid biosynthesis</keyword>
<dbReference type="NCBIfam" id="TIGR01536">
    <property type="entry name" value="asn_synth_AEB"/>
    <property type="match status" value="1"/>
</dbReference>
<protein>
    <recommendedName>
        <fullName evidence="3">asparagine synthase (glutamine-hydrolyzing)</fullName>
        <ecNumber evidence="3">6.3.5.4</ecNumber>
    </recommendedName>
</protein>
<dbReference type="InterPro" id="IPR033738">
    <property type="entry name" value="AsnB_N"/>
</dbReference>
<keyword evidence="4 10" id="KW-0547">Nucleotide-binding</keyword>
<evidence type="ECO:0000256" key="7">
    <source>
        <dbReference type="ARBA" id="ARBA00022962"/>
    </source>
</evidence>
<dbReference type="InterPro" id="IPR051786">
    <property type="entry name" value="ASN_synthetase/amidase"/>
</dbReference>
<accession>A0A4R6DJE5</accession>
<evidence type="ECO:0000256" key="2">
    <source>
        <dbReference type="ARBA" id="ARBA00005752"/>
    </source>
</evidence>
<feature type="binding site" evidence="10">
    <location>
        <position position="302"/>
    </location>
    <ligand>
        <name>ATP</name>
        <dbReference type="ChEBI" id="CHEBI:30616"/>
    </ligand>
</feature>
<evidence type="ECO:0000313" key="12">
    <source>
        <dbReference type="EMBL" id="TDN44299.1"/>
    </source>
</evidence>
<dbReference type="PROSITE" id="PS51278">
    <property type="entry name" value="GATASE_TYPE_2"/>
    <property type="match status" value="1"/>
</dbReference>
<feature type="domain" description="Glutamine amidotransferase type-2" evidence="11">
    <location>
        <begin position="2"/>
        <end position="223"/>
    </location>
</feature>
<comment type="pathway">
    <text evidence="1">Amino-acid biosynthesis; L-asparagine biosynthesis; L-asparagine from L-aspartate (L-Gln route): step 1/1.</text>
</comment>
<dbReference type="GO" id="GO:0005829">
    <property type="term" value="C:cytosol"/>
    <property type="evidence" value="ECO:0007669"/>
    <property type="project" value="TreeGrafter"/>
</dbReference>
<feature type="binding site" evidence="10">
    <location>
        <position position="275"/>
    </location>
    <ligand>
        <name>ATP</name>
        <dbReference type="ChEBI" id="CHEBI:30616"/>
    </ligand>
</feature>
<dbReference type="Pfam" id="PF13522">
    <property type="entry name" value="GATase_6"/>
    <property type="match status" value="1"/>
</dbReference>
<dbReference type="SUPFAM" id="SSF52402">
    <property type="entry name" value="Adenine nucleotide alpha hydrolases-like"/>
    <property type="match status" value="1"/>
</dbReference>
<dbReference type="GO" id="GO:0004066">
    <property type="term" value="F:asparagine synthase (glutamine-hydrolyzing) activity"/>
    <property type="evidence" value="ECO:0007669"/>
    <property type="project" value="UniProtKB-EC"/>
</dbReference>
<dbReference type="EMBL" id="SNVW01000005">
    <property type="protein sequence ID" value="TDN44299.1"/>
    <property type="molecule type" value="Genomic_DNA"/>
</dbReference>
<evidence type="ECO:0000256" key="9">
    <source>
        <dbReference type="PIRSR" id="PIRSR001589-1"/>
    </source>
</evidence>
<reference evidence="12 13" key="1">
    <citation type="submission" date="2019-03" db="EMBL/GenBank/DDBJ databases">
        <title>Genomic analyses of the natural microbiome of Caenorhabditis elegans.</title>
        <authorList>
            <person name="Samuel B."/>
        </authorList>
    </citation>
    <scope>NUCLEOTIDE SEQUENCE [LARGE SCALE GENOMIC DNA]</scope>
    <source>
        <strain evidence="12 13">JUb65</strain>
    </source>
</reference>
<dbReference type="EC" id="6.3.5.4" evidence="3"/>
<dbReference type="CDD" id="cd00712">
    <property type="entry name" value="AsnB"/>
    <property type="match status" value="1"/>
</dbReference>
<proteinExistence type="inferred from homology"/>
<comment type="similarity">
    <text evidence="2">Belongs to the asparagine synthetase family.</text>
</comment>
<evidence type="ECO:0000256" key="1">
    <source>
        <dbReference type="ARBA" id="ARBA00005187"/>
    </source>
</evidence>
<comment type="caution">
    <text evidence="12">The sequence shown here is derived from an EMBL/GenBank/DDBJ whole genome shotgun (WGS) entry which is preliminary data.</text>
</comment>
<feature type="active site" description="For GATase activity" evidence="9">
    <location>
        <position position="2"/>
    </location>
</feature>
<feature type="binding site" evidence="10">
    <location>
        <begin position="378"/>
        <end position="379"/>
    </location>
    <ligand>
        <name>ATP</name>
        <dbReference type="ChEBI" id="CHEBI:30616"/>
    </ligand>
</feature>
<evidence type="ECO:0000313" key="13">
    <source>
        <dbReference type="Proteomes" id="UP000295764"/>
    </source>
</evidence>
<dbReference type="Pfam" id="PF00733">
    <property type="entry name" value="Asn_synthase"/>
    <property type="match status" value="1"/>
</dbReference>
<dbReference type="SUPFAM" id="SSF56235">
    <property type="entry name" value="N-terminal nucleophile aminohydrolases (Ntn hydrolases)"/>
    <property type="match status" value="1"/>
</dbReference>
<keyword evidence="6 9" id="KW-0061">Asparagine biosynthesis</keyword>
<dbReference type="PANTHER" id="PTHR43284:SF1">
    <property type="entry name" value="ASPARAGINE SYNTHETASE"/>
    <property type="match status" value="1"/>
</dbReference>
<dbReference type="STRING" id="2035.RU06_12835"/>
<evidence type="ECO:0000256" key="8">
    <source>
        <dbReference type="ARBA" id="ARBA00048741"/>
    </source>
</evidence>
<dbReference type="AlphaFoldDB" id="A0A4R6DJE5"/>
<dbReference type="Proteomes" id="UP000295764">
    <property type="component" value="Unassembled WGS sequence"/>
</dbReference>
<evidence type="ECO:0000256" key="10">
    <source>
        <dbReference type="PIRSR" id="PIRSR001589-2"/>
    </source>
</evidence>
<gene>
    <name evidence="12" type="ORF">EDF64_105131</name>
</gene>
<feature type="binding site" evidence="10">
    <location>
        <position position="100"/>
    </location>
    <ligand>
        <name>L-glutamine</name>
        <dbReference type="ChEBI" id="CHEBI:58359"/>
    </ligand>
</feature>
<dbReference type="GO" id="GO:0006529">
    <property type="term" value="P:asparagine biosynthetic process"/>
    <property type="evidence" value="ECO:0007669"/>
    <property type="project" value="UniProtKB-KW"/>
</dbReference>
<dbReference type="NCBIfam" id="TIGR03104">
    <property type="entry name" value="trio_amidotrans"/>
    <property type="match status" value="1"/>
</dbReference>
<dbReference type="Gene3D" id="3.60.20.10">
    <property type="entry name" value="Glutamine Phosphoribosylpyrophosphate, subunit 1, domain 1"/>
    <property type="match status" value="1"/>
</dbReference>
<name>A0A4R6DJE5_9MICO</name>
<keyword evidence="5 10" id="KW-0067">ATP-binding</keyword>
<organism evidence="12 13">
    <name type="scientific">Curtobacterium flaccumfaciens</name>
    <dbReference type="NCBI Taxonomy" id="2035"/>
    <lineage>
        <taxon>Bacteria</taxon>
        <taxon>Bacillati</taxon>
        <taxon>Actinomycetota</taxon>
        <taxon>Actinomycetes</taxon>
        <taxon>Micrococcales</taxon>
        <taxon>Microbacteriaceae</taxon>
        <taxon>Curtobacterium</taxon>
    </lineage>
</organism>
<dbReference type="PANTHER" id="PTHR43284">
    <property type="entry name" value="ASPARAGINE SYNTHETASE (GLUTAMINE-HYDROLYZING)"/>
    <property type="match status" value="1"/>
</dbReference>
<dbReference type="InterPro" id="IPR029055">
    <property type="entry name" value="Ntn_hydrolases_N"/>
</dbReference>
<evidence type="ECO:0000256" key="5">
    <source>
        <dbReference type="ARBA" id="ARBA00022840"/>
    </source>
</evidence>
<evidence type="ECO:0000256" key="6">
    <source>
        <dbReference type="ARBA" id="ARBA00022888"/>
    </source>
</evidence>
<dbReference type="Gene3D" id="3.40.50.620">
    <property type="entry name" value="HUPs"/>
    <property type="match status" value="1"/>
</dbReference>